<accession>X1NCS0</accession>
<sequence>MGLILALEKGGTGESYILSGERITVAKLMSTLEEVTRVKAPHFKTPMWLAKVMAIFTSLYYRLTNTKPRFTKDSLRILRSNSFISSEKASHQLGYSHRPIRETIVNTIQWFEETGRL</sequence>
<dbReference type="InterPro" id="IPR036291">
    <property type="entry name" value="NAD(P)-bd_dom_sf"/>
</dbReference>
<evidence type="ECO:0000313" key="1">
    <source>
        <dbReference type="EMBL" id="GAI41832.1"/>
    </source>
</evidence>
<comment type="caution">
    <text evidence="1">The sequence shown here is derived from an EMBL/GenBank/DDBJ whole genome shotgun (WGS) entry which is preliminary data.</text>
</comment>
<proteinExistence type="predicted"/>
<organism evidence="1">
    <name type="scientific">marine sediment metagenome</name>
    <dbReference type="NCBI Taxonomy" id="412755"/>
    <lineage>
        <taxon>unclassified sequences</taxon>
        <taxon>metagenomes</taxon>
        <taxon>ecological metagenomes</taxon>
    </lineage>
</organism>
<dbReference type="AlphaFoldDB" id="X1NCS0"/>
<evidence type="ECO:0008006" key="2">
    <source>
        <dbReference type="Google" id="ProtNLM"/>
    </source>
</evidence>
<dbReference type="SUPFAM" id="SSF51735">
    <property type="entry name" value="NAD(P)-binding Rossmann-fold domains"/>
    <property type="match status" value="1"/>
</dbReference>
<gene>
    <name evidence="1" type="ORF">S06H3_50257</name>
</gene>
<protein>
    <recommendedName>
        <fullName evidence="2">3-beta hydroxysteroid dehydrogenase/isomerase domain-containing protein</fullName>
    </recommendedName>
</protein>
<reference evidence="1" key="1">
    <citation type="journal article" date="2014" name="Front. Microbiol.">
        <title>High frequency of phylogenetically diverse reductive dehalogenase-homologous genes in deep subseafloor sedimentary metagenomes.</title>
        <authorList>
            <person name="Kawai M."/>
            <person name="Futagami T."/>
            <person name="Toyoda A."/>
            <person name="Takaki Y."/>
            <person name="Nishi S."/>
            <person name="Hori S."/>
            <person name="Arai W."/>
            <person name="Tsubouchi T."/>
            <person name="Morono Y."/>
            <person name="Uchiyama I."/>
            <person name="Ito T."/>
            <person name="Fujiyama A."/>
            <person name="Inagaki F."/>
            <person name="Takami H."/>
        </authorList>
    </citation>
    <scope>NUCLEOTIDE SEQUENCE</scope>
    <source>
        <strain evidence="1">Expedition CK06-06</strain>
    </source>
</reference>
<dbReference type="Gene3D" id="3.40.50.720">
    <property type="entry name" value="NAD(P)-binding Rossmann-like Domain"/>
    <property type="match status" value="1"/>
</dbReference>
<name>X1NCS0_9ZZZZ</name>
<dbReference type="EMBL" id="BARV01031808">
    <property type="protein sequence ID" value="GAI41832.1"/>
    <property type="molecule type" value="Genomic_DNA"/>
</dbReference>